<feature type="domain" description="Gp5/Type VI secretion system Vgr C-terminal trimerisation" evidence="6">
    <location>
        <begin position="479"/>
        <end position="587"/>
    </location>
</feature>
<evidence type="ECO:0000259" key="6">
    <source>
        <dbReference type="Pfam" id="PF22178"/>
    </source>
</evidence>
<dbReference type="Pfam" id="PF22178">
    <property type="entry name" value="Gp5_trimer_C"/>
    <property type="match status" value="1"/>
</dbReference>
<dbReference type="Gene3D" id="2.40.50.230">
    <property type="entry name" value="Gp5 N-terminal domain"/>
    <property type="match status" value="1"/>
</dbReference>
<dbReference type="Gene3D" id="2.30.110.50">
    <property type="match status" value="1"/>
</dbReference>
<proteinExistence type="inferred from homology"/>
<dbReference type="Pfam" id="PF04717">
    <property type="entry name" value="Phage_base_V"/>
    <property type="match status" value="1"/>
</dbReference>
<dbReference type="PANTHER" id="PTHR32305:SF15">
    <property type="entry name" value="PROTEIN RHSA-RELATED"/>
    <property type="match status" value="1"/>
</dbReference>
<dbReference type="SUPFAM" id="SSF69255">
    <property type="entry name" value="gp5 N-terminal domain-like"/>
    <property type="match status" value="1"/>
</dbReference>
<dbReference type="Proteomes" id="UP001164459">
    <property type="component" value="Chromosome"/>
</dbReference>
<comment type="subcellular location">
    <subcellularLocation>
        <location evidence="1">Secreted</location>
    </subcellularLocation>
</comment>
<feature type="domain" description="Gp5/Type VI secretion system Vgr protein OB-fold" evidence="5">
    <location>
        <begin position="394"/>
        <end position="462"/>
    </location>
</feature>
<dbReference type="NCBIfam" id="TIGR03361">
    <property type="entry name" value="VI_Rhs_Vgr"/>
    <property type="match status" value="1"/>
</dbReference>
<organism evidence="7 8">
    <name type="scientific">Nannocystis punicea</name>
    <dbReference type="NCBI Taxonomy" id="2995304"/>
    <lineage>
        <taxon>Bacteria</taxon>
        <taxon>Pseudomonadati</taxon>
        <taxon>Myxococcota</taxon>
        <taxon>Polyangia</taxon>
        <taxon>Nannocystales</taxon>
        <taxon>Nannocystaceae</taxon>
        <taxon>Nannocystis</taxon>
    </lineage>
</organism>
<feature type="region of interest" description="Disordered" evidence="4">
    <location>
        <begin position="465"/>
        <end position="495"/>
    </location>
</feature>
<dbReference type="InterPro" id="IPR006531">
    <property type="entry name" value="Gp5/Vgr_OB"/>
</dbReference>
<dbReference type="InterPro" id="IPR054030">
    <property type="entry name" value="Gp5_Vgr_C"/>
</dbReference>
<evidence type="ECO:0000256" key="2">
    <source>
        <dbReference type="ARBA" id="ARBA00005558"/>
    </source>
</evidence>
<comment type="similarity">
    <text evidence="2">Belongs to the VgrG protein family.</text>
</comment>
<dbReference type="InterPro" id="IPR017847">
    <property type="entry name" value="T6SS_RhsGE_Vgr_subset"/>
</dbReference>
<dbReference type="Pfam" id="PF05954">
    <property type="entry name" value="Phage_GPD"/>
    <property type="match status" value="1"/>
</dbReference>
<evidence type="ECO:0000256" key="3">
    <source>
        <dbReference type="ARBA" id="ARBA00022525"/>
    </source>
</evidence>
<name>A0ABY7HAY6_9BACT</name>
<evidence type="ECO:0000256" key="4">
    <source>
        <dbReference type="SAM" id="MobiDB-lite"/>
    </source>
</evidence>
<dbReference type="InterPro" id="IPR050708">
    <property type="entry name" value="T6SS_VgrG/RHS"/>
</dbReference>
<dbReference type="SUPFAM" id="SSF69349">
    <property type="entry name" value="Phage fibre proteins"/>
    <property type="match status" value="1"/>
</dbReference>
<dbReference type="RefSeq" id="WP_269038773.1">
    <property type="nucleotide sequence ID" value="NZ_CP114040.1"/>
</dbReference>
<dbReference type="Gene3D" id="4.10.220.110">
    <property type="match status" value="1"/>
</dbReference>
<evidence type="ECO:0000313" key="7">
    <source>
        <dbReference type="EMBL" id="WAS96426.1"/>
    </source>
</evidence>
<dbReference type="InterPro" id="IPR006533">
    <property type="entry name" value="T6SS_Vgr_RhsGE"/>
</dbReference>
<keyword evidence="3" id="KW-0964">Secreted</keyword>
<keyword evidence="8" id="KW-1185">Reference proteome</keyword>
<sequence length="762" mass="82565">MNSVSNVVSALLGDRAPFSLVVDGIAELPRVVRFSGREGVSELYEFRVEFAAGELDLAQMIGKAATLQLDGLGPPRLVHGEIASIEYTGDSRRYQLYELILVPRVWRLLHRQGSRIFQNKTTAEVVAAVFKDAGLGRDDFRFELAAAYAPRNYCVQYRESDLAFVCRLLEEDGIHYFFEHRESRATMVLTDHSQAHPAIAGESTVWNHESGELRDREHVSSLRLVERVRPGKVSLRDFNFHKPTQKTEADASAKRDVDLEVYDYPGEFQEPSAGGPHQGQAMAKIRLEELQLMRRQVSGASDCMRLVPGHLFTVEGHHRADLNGARVLTQVIHQGTQTQALDEDAAEGSFHYGNQFVCVDKQVPLRPPRATPRPVVRGVQSATVVGPAGEEIHVDEQGRVLVQFHWDRQGQHDERSSCWVRVSQSWAGAGWGAMFIPRIGHEVLVDFIEGDPDRPIVTGRVYHGENATPYPLPDEKTKSTVKSESSPGGGGFNELRFEDRKGSEEVFFHAQRDLNEVVLNNNSRAVTVDQTFTVGGNQTFTITGDRSVTVTDGDESLTVSTGKSTTTIKQDRSVTVNSGDSSLTVESGTHTMTVKRAITATSQTENIGLTAKTGIALTAETADLTATAQQAVAIAAKTKTLTMSALKDAALASLTGKLGLSGKKEVSLVSATSTLTMGSKEKATLASSDAVHIAAVNTVAVGSNTVEVQGKKIVLTGAEEITLQVGSSSITIKADGVTVSGPKITSSAIGMHTISGALIKIN</sequence>
<dbReference type="NCBIfam" id="TIGR01646">
    <property type="entry name" value="vgr_GE"/>
    <property type="match status" value="1"/>
</dbReference>
<accession>A0ABY7HAY6</accession>
<gene>
    <name evidence="7" type="primary">tssI</name>
    <name evidence="7" type="ORF">O0S08_09730</name>
</gene>
<dbReference type="InterPro" id="IPR037026">
    <property type="entry name" value="Vgr_OB-fold_dom_sf"/>
</dbReference>
<dbReference type="PANTHER" id="PTHR32305">
    <property type="match status" value="1"/>
</dbReference>
<evidence type="ECO:0000313" key="8">
    <source>
        <dbReference type="Proteomes" id="UP001164459"/>
    </source>
</evidence>
<evidence type="ECO:0000259" key="5">
    <source>
        <dbReference type="Pfam" id="PF04717"/>
    </source>
</evidence>
<dbReference type="EMBL" id="CP114040">
    <property type="protein sequence ID" value="WAS96426.1"/>
    <property type="molecule type" value="Genomic_DNA"/>
</dbReference>
<dbReference type="SUPFAM" id="SSF69279">
    <property type="entry name" value="Phage tail proteins"/>
    <property type="match status" value="2"/>
</dbReference>
<reference evidence="7" key="1">
    <citation type="submission" date="2022-11" db="EMBL/GenBank/DDBJ databases">
        <title>Minimal conservation of predation-associated metabolite biosynthetic gene clusters underscores biosynthetic potential of Myxococcota including descriptions for ten novel species: Archangium lansinium sp. nov., Myxococcus landrumus sp. nov., Nannocystis bai.</title>
        <authorList>
            <person name="Ahearne A."/>
            <person name="Stevens C."/>
            <person name="Dowd S."/>
        </authorList>
    </citation>
    <scope>NUCLEOTIDE SEQUENCE</scope>
    <source>
        <strain evidence="7">Fl3</strain>
    </source>
</reference>
<protein>
    <submittedName>
        <fullName evidence="7">Type VI secretion system tip protein TssI/VgrG</fullName>
    </submittedName>
</protein>
<evidence type="ECO:0000256" key="1">
    <source>
        <dbReference type="ARBA" id="ARBA00004613"/>
    </source>
</evidence>
<dbReference type="Gene3D" id="3.55.50.10">
    <property type="entry name" value="Baseplate protein-like domains"/>
    <property type="match status" value="1"/>
</dbReference>